<reference evidence="6" key="1">
    <citation type="submission" date="2020-10" db="EMBL/GenBank/DDBJ databases">
        <authorList>
            <person name="Gilroy R."/>
        </authorList>
    </citation>
    <scope>NUCLEOTIDE SEQUENCE</scope>
    <source>
        <strain evidence="6">ChiW13-3771</strain>
    </source>
</reference>
<keyword evidence="2" id="KW-0813">Transport</keyword>
<dbReference type="InterPro" id="IPR050153">
    <property type="entry name" value="Metal_Ion_Import_ABC"/>
</dbReference>
<evidence type="ECO:0000259" key="5">
    <source>
        <dbReference type="PROSITE" id="PS50893"/>
    </source>
</evidence>
<dbReference type="SUPFAM" id="SSF52540">
    <property type="entry name" value="P-loop containing nucleoside triphosphate hydrolases"/>
    <property type="match status" value="1"/>
</dbReference>
<dbReference type="CDD" id="cd03235">
    <property type="entry name" value="ABC_Metallic_Cations"/>
    <property type="match status" value="1"/>
</dbReference>
<dbReference type="AlphaFoldDB" id="A0A9D1JE08"/>
<dbReference type="GO" id="GO:0005524">
    <property type="term" value="F:ATP binding"/>
    <property type="evidence" value="ECO:0007669"/>
    <property type="project" value="UniProtKB-KW"/>
</dbReference>
<dbReference type="Pfam" id="PF00005">
    <property type="entry name" value="ABC_tran"/>
    <property type="match status" value="1"/>
</dbReference>
<accession>A0A9D1JE08</accession>
<evidence type="ECO:0000256" key="3">
    <source>
        <dbReference type="ARBA" id="ARBA00022741"/>
    </source>
</evidence>
<organism evidence="6 7">
    <name type="scientific">Candidatus Fimimorpha faecalis</name>
    <dbReference type="NCBI Taxonomy" id="2840824"/>
    <lineage>
        <taxon>Bacteria</taxon>
        <taxon>Bacillati</taxon>
        <taxon>Bacillota</taxon>
        <taxon>Clostridia</taxon>
        <taxon>Eubacteriales</taxon>
        <taxon>Candidatus Fimimorpha</taxon>
    </lineage>
</organism>
<dbReference type="Gene3D" id="3.40.50.300">
    <property type="entry name" value="P-loop containing nucleotide triphosphate hydrolases"/>
    <property type="match status" value="1"/>
</dbReference>
<dbReference type="PROSITE" id="PS50893">
    <property type="entry name" value="ABC_TRANSPORTER_2"/>
    <property type="match status" value="1"/>
</dbReference>
<dbReference type="InterPro" id="IPR027417">
    <property type="entry name" value="P-loop_NTPase"/>
</dbReference>
<evidence type="ECO:0000256" key="4">
    <source>
        <dbReference type="ARBA" id="ARBA00022840"/>
    </source>
</evidence>
<evidence type="ECO:0000256" key="2">
    <source>
        <dbReference type="ARBA" id="ARBA00022448"/>
    </source>
</evidence>
<evidence type="ECO:0000313" key="6">
    <source>
        <dbReference type="EMBL" id="HIR89747.1"/>
    </source>
</evidence>
<reference evidence="6" key="2">
    <citation type="journal article" date="2021" name="PeerJ">
        <title>Extensive microbial diversity within the chicken gut microbiome revealed by metagenomics and culture.</title>
        <authorList>
            <person name="Gilroy R."/>
            <person name="Ravi A."/>
            <person name="Getino M."/>
            <person name="Pursley I."/>
            <person name="Horton D.L."/>
            <person name="Alikhan N.F."/>
            <person name="Baker D."/>
            <person name="Gharbi K."/>
            <person name="Hall N."/>
            <person name="Watson M."/>
            <person name="Adriaenssens E.M."/>
            <person name="Foster-Nyarko E."/>
            <person name="Jarju S."/>
            <person name="Secka A."/>
            <person name="Antonio M."/>
            <person name="Oren A."/>
            <person name="Chaudhuri R.R."/>
            <person name="La Ragione R."/>
            <person name="Hildebrand F."/>
            <person name="Pallen M.J."/>
        </authorList>
    </citation>
    <scope>NUCLEOTIDE SEQUENCE</scope>
    <source>
        <strain evidence="6">ChiW13-3771</strain>
    </source>
</reference>
<dbReference type="InterPro" id="IPR003439">
    <property type="entry name" value="ABC_transporter-like_ATP-bd"/>
</dbReference>
<dbReference type="PANTHER" id="PTHR42734:SF17">
    <property type="entry name" value="METAL TRANSPORT SYSTEM ATP-BINDING PROTEIN TM_0124-RELATED"/>
    <property type="match status" value="1"/>
</dbReference>
<keyword evidence="4 6" id="KW-0067">ATP-binding</keyword>
<protein>
    <submittedName>
        <fullName evidence="6">ABC transporter ATP-binding protein</fullName>
    </submittedName>
</protein>
<name>A0A9D1JE08_9FIRM</name>
<evidence type="ECO:0000256" key="1">
    <source>
        <dbReference type="ARBA" id="ARBA00005417"/>
    </source>
</evidence>
<dbReference type="PROSITE" id="PS00211">
    <property type="entry name" value="ABC_TRANSPORTER_1"/>
    <property type="match status" value="1"/>
</dbReference>
<dbReference type="EMBL" id="DVHN01000175">
    <property type="protein sequence ID" value="HIR89747.1"/>
    <property type="molecule type" value="Genomic_DNA"/>
</dbReference>
<dbReference type="PANTHER" id="PTHR42734">
    <property type="entry name" value="METAL TRANSPORT SYSTEM ATP-BINDING PROTEIN TM_0124-RELATED"/>
    <property type="match status" value="1"/>
</dbReference>
<dbReference type="SMART" id="SM00382">
    <property type="entry name" value="AAA"/>
    <property type="match status" value="1"/>
</dbReference>
<comment type="similarity">
    <text evidence="1">Belongs to the ABC transporter superfamily.</text>
</comment>
<dbReference type="InterPro" id="IPR017871">
    <property type="entry name" value="ABC_transporter-like_CS"/>
</dbReference>
<feature type="domain" description="ABC transporter" evidence="5">
    <location>
        <begin position="4"/>
        <end position="233"/>
    </location>
</feature>
<evidence type="ECO:0000313" key="7">
    <source>
        <dbReference type="Proteomes" id="UP000824201"/>
    </source>
</evidence>
<gene>
    <name evidence="6" type="ORF">IAC96_12450</name>
</gene>
<dbReference type="InterPro" id="IPR003593">
    <property type="entry name" value="AAA+_ATPase"/>
</dbReference>
<dbReference type="GO" id="GO:0016887">
    <property type="term" value="F:ATP hydrolysis activity"/>
    <property type="evidence" value="ECO:0007669"/>
    <property type="project" value="InterPro"/>
</dbReference>
<proteinExistence type="inferred from homology"/>
<sequence>MDVLTCDHISFGYENQIAVDQVSFSLKQGDFLCIVGKNGSGKSTLLKGILGFLKPIHGVMNFSEEAKEHGVGYLPQQTAVQKNFPATVMEVVLSGCLKERGHKPFYSKKEKQKAIYNLKRIGMASKRRMCYCDLSGGQQQRVLIARALCATKDILMLDEPTTGLDPKATMELYRILEYLNKEEQVTILMVSHDVQNLISYATHILHMNQTMKFFGTIEQYKKSEVGKEFIGGGQV</sequence>
<comment type="caution">
    <text evidence="6">The sequence shown here is derived from an EMBL/GenBank/DDBJ whole genome shotgun (WGS) entry which is preliminary data.</text>
</comment>
<keyword evidence="3" id="KW-0547">Nucleotide-binding</keyword>
<dbReference type="Proteomes" id="UP000824201">
    <property type="component" value="Unassembled WGS sequence"/>
</dbReference>